<feature type="region of interest" description="Disordered" evidence="3">
    <location>
        <begin position="1"/>
        <end position="41"/>
    </location>
</feature>
<name>A0A0G0DNX3_9BACT</name>
<dbReference type="GO" id="GO:0016798">
    <property type="term" value="F:hydrolase activity, acting on glycosyl bonds"/>
    <property type="evidence" value="ECO:0007669"/>
    <property type="project" value="UniProtKB-KW"/>
</dbReference>
<dbReference type="Gene3D" id="2.60.120.200">
    <property type="match status" value="1"/>
</dbReference>
<evidence type="ECO:0000256" key="3">
    <source>
        <dbReference type="SAM" id="MobiDB-lite"/>
    </source>
</evidence>
<evidence type="ECO:0000256" key="2">
    <source>
        <dbReference type="ARBA" id="ARBA00023295"/>
    </source>
</evidence>
<feature type="compositionally biased region" description="Polar residues" evidence="3">
    <location>
        <begin position="1"/>
        <end position="26"/>
    </location>
</feature>
<sequence>ATSSDGLTWTKYDNSIPTASNTTGTNGRIPPGTSGGDAAGTWVPSVIKDGSTYKMWYTGIQTVGGDQGLYATSSDGLTWTKYDNTTATASDTTSTNGRIAVGTSGSGDELGIGIGTVLKDGSTYKAWYSGSDSSWNSALYYATSSDGLTWTKYDNSILANSDSICTNGRIPGGTTGRGDDTGVFPGYIIKDGDTYKSWYSGGMGGSGGYYATGVETIGSWEEWKPYALGTNYTILESADTHTDWTGTNATVAEGDITRDVDYFEDEDEPLGTNITKVTSSTNGGYMESTISATNIVNYDYLTLWVRASQAGNVLRIGIGESAATEQFEDITIDVANVWQKVYWDLSDIAATDRDQITKIRLTNFSTSSNDIYLDNVRAEKLLSVNTGSPIASTPNQYFQYRVIFTTTDLSYQPQLESISLAYNSGYRIVLYDENNVQLYNYSGGTQYLRLEVVASTGAGSSGSGFVNGLAVSHVEDGTDAIAFQFNTAMAFTNPSSKLLSVMNNSVEKMYLDADGNLYVSGTITSGKGLGAVLTNNSGSIVNERSLVTVDSSTNGAFTTTTVAGLQGALGVVQGVELNGDVDKDGVCDNGDACLVAFEGVVDVMLDNAASSSRGDYIYSSTVAGKGHSASGTTQTNGLLGVVTSITDAGSGYVKMVFDAQNKVTADMYLNVSYDENLYRDMYNQLANDYTAMSDAERRGYLESNQSQTIMFDNFVDSLKIDSTNSTIGVDADAKKAGLWGGVTIDNSMLDIAGNRYLGSATATLLTSKYYDRTQSGLQGQDSTPETLVDVGVDPNWYKGVSLQTASNLTTSYNGSLISVSGVYGTGSEHGYIDLTITGTTTTGITANIVSSDGTCSASGANLAFGSSYAFVSGSCSGSSITIKPVRSDYKNGDIFRIASWYVEPETADDRGVKKEFPERAVILASSDASNGYLSIIDVDTQRVWMKFVQSSTGEMLGVALNNTISSISMNNGTMNVGMNGSAATGMYSVQFSDSLAYKYNTSGKSISNKSISDRNIANTYSVVNASQVLVNNIVNDVSSAVIPNQPTQEMTVSGWGYIQGSVANVISESVSLPYKFDNTPIVQVNSANFKSTSAPANLSECVSQYNQLVADPLGITDSSFTAKIHKDDGGNFATTQYVCYTWTATGQVSPNQFVAAATNAGTTLVNRTAQSVATTGNPSYSDGKVFLTSNNSLYIGYTSYGQIRAHNGVAGAPNGFKENYLYYGGSTPSLISSNVGGAVKSLYVSEGTSTVDGKSNTIYVSTTGVNDGLTILQEKQSGGSCNTSSCDGTDEKNGSVKYYTKDYISEQMVGDIRGMWPLNYDNTSADNEDISVKANALTAVNIDSNDAVSGVRGKAVDFNGTDEYLYCTEANCGGTTKLDFPGTGSWGVGAWIKTSQTTQGAIISKDISGSRAYEMTINESSGKARFYAFGSSGYSYSTSKTSINDNQWHYIVGTYTYVGDGTSNIAIYIDGVLEESSSTAYGPINDSTSNVNIGARYYTSWDMYFAGTIDEPFVTATALTFVQIKSQYEDGLRALKGSHTVDDTYNQLSGTSNDVRDILVTPDSKYMYVGTEGGGISKIDLTSSTRLNAYTIATDPSTSTNNIETLSGRYYPVFAGDIGSSGSLMGIDSNGNNSTGTYYSNVTTFAESTNRAFLWMTASIDGSDPSSSITVSASNDNGANYVTGTLIQTNTSGSLPEYEYSFVFPTSDKNYKVKFEIARGSSNKATTYITKWGLS</sequence>
<dbReference type="EMBL" id="LBRE01000042">
    <property type="protein sequence ID" value="KKP90656.1"/>
    <property type="molecule type" value="Genomic_DNA"/>
</dbReference>
<reference evidence="4 5" key="1">
    <citation type="journal article" date="2015" name="Nature">
        <title>rRNA introns, odd ribosomes, and small enigmatic genomes across a large radiation of phyla.</title>
        <authorList>
            <person name="Brown C.T."/>
            <person name="Hug L.A."/>
            <person name="Thomas B.C."/>
            <person name="Sharon I."/>
            <person name="Castelle C.J."/>
            <person name="Singh A."/>
            <person name="Wilkins M.J."/>
            <person name="Williams K.H."/>
            <person name="Banfield J.F."/>
        </authorList>
    </citation>
    <scope>NUCLEOTIDE SEQUENCE [LARGE SCALE GENOMIC DNA]</scope>
</reference>
<organism evidence="4 5">
    <name type="scientific">candidate division WS6 bacterium GW2011_GWC1_36_11</name>
    <dbReference type="NCBI Taxonomy" id="1619090"/>
    <lineage>
        <taxon>Bacteria</taxon>
        <taxon>Candidatus Dojkabacteria</taxon>
    </lineage>
</organism>
<proteinExistence type="predicted"/>
<dbReference type="Gene3D" id="2.115.10.20">
    <property type="entry name" value="Glycosyl hydrolase domain, family 43"/>
    <property type="match status" value="2"/>
</dbReference>
<dbReference type="Pfam" id="PF13385">
    <property type="entry name" value="Laminin_G_3"/>
    <property type="match status" value="1"/>
</dbReference>
<comment type="caution">
    <text evidence="4">The sequence shown here is derived from an EMBL/GenBank/DDBJ whole genome shotgun (WGS) entry which is preliminary data.</text>
</comment>
<dbReference type="SUPFAM" id="SSF75005">
    <property type="entry name" value="Arabinanase/levansucrase/invertase"/>
    <property type="match status" value="1"/>
</dbReference>
<accession>A0A0G0DNX3</accession>
<keyword evidence="2" id="KW-0326">Glycosidase</keyword>
<evidence type="ECO:0000313" key="5">
    <source>
        <dbReference type="Proteomes" id="UP000034140"/>
    </source>
</evidence>
<evidence type="ECO:0000256" key="1">
    <source>
        <dbReference type="ARBA" id="ARBA00022801"/>
    </source>
</evidence>
<dbReference type="InterPro" id="IPR013320">
    <property type="entry name" value="ConA-like_dom_sf"/>
</dbReference>
<keyword evidence="1" id="KW-0378">Hydrolase</keyword>
<gene>
    <name evidence="4" type="ORF">UR96_C0042G0001</name>
</gene>
<dbReference type="SUPFAM" id="SSF49899">
    <property type="entry name" value="Concanavalin A-like lectins/glucanases"/>
    <property type="match status" value="1"/>
</dbReference>
<feature type="non-terminal residue" evidence="4">
    <location>
        <position position="1"/>
    </location>
</feature>
<evidence type="ECO:0000313" key="4">
    <source>
        <dbReference type="EMBL" id="KKP90656.1"/>
    </source>
</evidence>
<dbReference type="Proteomes" id="UP000034140">
    <property type="component" value="Unassembled WGS sequence"/>
</dbReference>
<protein>
    <submittedName>
        <fullName evidence="4">Laminin G sub domain 2</fullName>
    </submittedName>
</protein>
<dbReference type="InterPro" id="IPR023296">
    <property type="entry name" value="Glyco_hydro_beta-prop_sf"/>
</dbReference>
<dbReference type="Gene3D" id="2.60.120.260">
    <property type="entry name" value="Galactose-binding domain-like"/>
    <property type="match status" value="1"/>
</dbReference>
<feature type="non-terminal residue" evidence="4">
    <location>
        <position position="1735"/>
    </location>
</feature>